<keyword evidence="1" id="KW-0812">Transmembrane</keyword>
<sequence length="117" mass="13099">MTTFIFSILLVWIVFFLGIYFAENQGWERIKVISASCVTKLPFWAKLIIYSVAILICVLIGFLVLGLSASALVFGGFLLIPIALGAYVVLTYSLLKFLGRTLLVRRSDKPKTYSDKL</sequence>
<dbReference type="EMBL" id="CP058627">
    <property type="protein sequence ID" value="QLG88431.1"/>
    <property type="molecule type" value="Genomic_DNA"/>
</dbReference>
<keyword evidence="1" id="KW-1133">Transmembrane helix</keyword>
<gene>
    <name evidence="2" type="ORF">HQ393_09325</name>
</gene>
<feature type="transmembrane region" description="Helical" evidence="1">
    <location>
        <begin position="71"/>
        <end position="95"/>
    </location>
</feature>
<proteinExistence type="predicted"/>
<reference evidence="2 3" key="1">
    <citation type="submission" date="2020-07" db="EMBL/GenBank/DDBJ databases">
        <title>Complete genome sequence of Chitinibacter sp. 2T18.</title>
        <authorList>
            <person name="Bae J.-W."/>
            <person name="Choi J.-W."/>
        </authorList>
    </citation>
    <scope>NUCLEOTIDE SEQUENCE [LARGE SCALE GENOMIC DNA]</scope>
    <source>
        <strain evidence="2 3">2T18</strain>
    </source>
</reference>
<feature type="transmembrane region" description="Helical" evidence="1">
    <location>
        <begin position="6"/>
        <end position="22"/>
    </location>
</feature>
<protein>
    <submittedName>
        <fullName evidence="2">Uncharacterized protein</fullName>
    </submittedName>
</protein>
<evidence type="ECO:0000256" key="1">
    <source>
        <dbReference type="SAM" id="Phobius"/>
    </source>
</evidence>
<feature type="transmembrane region" description="Helical" evidence="1">
    <location>
        <begin position="43"/>
        <end position="65"/>
    </location>
</feature>
<dbReference type="AlphaFoldDB" id="A0A7H9BK82"/>
<dbReference type="Proteomes" id="UP000509597">
    <property type="component" value="Chromosome"/>
</dbReference>
<name>A0A7H9BK82_9NEIS</name>
<keyword evidence="1" id="KW-0472">Membrane</keyword>
<evidence type="ECO:0000313" key="2">
    <source>
        <dbReference type="EMBL" id="QLG88431.1"/>
    </source>
</evidence>
<dbReference type="RefSeq" id="WP_179354946.1">
    <property type="nucleotide sequence ID" value="NZ_CP058627.1"/>
</dbReference>
<evidence type="ECO:0000313" key="3">
    <source>
        <dbReference type="Proteomes" id="UP000509597"/>
    </source>
</evidence>
<dbReference type="KEGG" id="chiz:HQ393_09325"/>
<keyword evidence="3" id="KW-1185">Reference proteome</keyword>
<organism evidence="2 3">
    <name type="scientific">Chitinibacter bivalviorum</name>
    <dbReference type="NCBI Taxonomy" id="2739434"/>
    <lineage>
        <taxon>Bacteria</taxon>
        <taxon>Pseudomonadati</taxon>
        <taxon>Pseudomonadota</taxon>
        <taxon>Betaproteobacteria</taxon>
        <taxon>Neisseriales</taxon>
        <taxon>Chitinibacteraceae</taxon>
        <taxon>Chitinibacter</taxon>
    </lineage>
</organism>
<accession>A0A7H9BK82</accession>